<feature type="compositionally biased region" description="Low complexity" evidence="1">
    <location>
        <begin position="77"/>
        <end position="94"/>
    </location>
</feature>
<feature type="region of interest" description="Disordered" evidence="1">
    <location>
        <begin position="61"/>
        <end position="94"/>
    </location>
</feature>
<reference evidence="2 3" key="1">
    <citation type="submission" date="2016-03" db="EMBL/GenBank/DDBJ databases">
        <title>Choanephora cucurbitarum.</title>
        <authorList>
            <person name="Min B."/>
            <person name="Park H."/>
            <person name="Park J.-H."/>
            <person name="Shin H.-D."/>
            <person name="Choi I.-G."/>
        </authorList>
    </citation>
    <scope>NUCLEOTIDE SEQUENCE [LARGE SCALE GENOMIC DNA]</scope>
    <source>
        <strain evidence="2 3">KUS-F28377</strain>
    </source>
</reference>
<protein>
    <submittedName>
        <fullName evidence="2">Uncharacterized protein</fullName>
    </submittedName>
</protein>
<dbReference type="AlphaFoldDB" id="A0A1C7NAF6"/>
<sequence>MSDNLINDIHSISYSKLAEYDQARIDLPIRKYVLIANLLRDPSTPPVIDLEQHWFDSCIDELDKDEQEDNPEDSQGNSAQSNYQNNHHNNNKQYANNTNIHLHAFYHIRHGNGFLVCTSKI</sequence>
<dbReference type="OrthoDB" id="2377025at2759"/>
<feature type="compositionally biased region" description="Acidic residues" evidence="1">
    <location>
        <begin position="61"/>
        <end position="72"/>
    </location>
</feature>
<accession>A0A1C7NAF6</accession>
<organism evidence="2 3">
    <name type="scientific">Choanephora cucurbitarum</name>
    <dbReference type="NCBI Taxonomy" id="101091"/>
    <lineage>
        <taxon>Eukaryota</taxon>
        <taxon>Fungi</taxon>
        <taxon>Fungi incertae sedis</taxon>
        <taxon>Mucoromycota</taxon>
        <taxon>Mucoromycotina</taxon>
        <taxon>Mucoromycetes</taxon>
        <taxon>Mucorales</taxon>
        <taxon>Mucorineae</taxon>
        <taxon>Choanephoraceae</taxon>
        <taxon>Choanephoroideae</taxon>
        <taxon>Choanephora</taxon>
    </lineage>
</organism>
<dbReference type="InParanoid" id="A0A1C7NAF6"/>
<name>A0A1C7NAF6_9FUNG</name>
<evidence type="ECO:0000313" key="2">
    <source>
        <dbReference type="EMBL" id="OBZ86112.1"/>
    </source>
</evidence>
<evidence type="ECO:0000313" key="3">
    <source>
        <dbReference type="Proteomes" id="UP000093000"/>
    </source>
</evidence>
<proteinExistence type="predicted"/>
<comment type="caution">
    <text evidence="2">The sequence shown here is derived from an EMBL/GenBank/DDBJ whole genome shotgun (WGS) entry which is preliminary data.</text>
</comment>
<dbReference type="EMBL" id="LUGH01000327">
    <property type="protein sequence ID" value="OBZ86112.1"/>
    <property type="molecule type" value="Genomic_DNA"/>
</dbReference>
<dbReference type="Proteomes" id="UP000093000">
    <property type="component" value="Unassembled WGS sequence"/>
</dbReference>
<keyword evidence="3" id="KW-1185">Reference proteome</keyword>
<gene>
    <name evidence="2" type="ORF">A0J61_05841</name>
</gene>
<evidence type="ECO:0000256" key="1">
    <source>
        <dbReference type="SAM" id="MobiDB-lite"/>
    </source>
</evidence>